<comment type="similarity">
    <text evidence="1">Belongs to the universal stress protein A family.</text>
</comment>
<reference evidence="3" key="1">
    <citation type="submission" date="2015-03" db="EMBL/GenBank/DDBJ databases">
        <title>Draft genome sequence of Mizugakiibacter sediminis skMP5.</title>
        <authorList>
            <person name="Watanabe T."/>
            <person name="Kojima H."/>
            <person name="Fukui M."/>
        </authorList>
    </citation>
    <scope>NUCLEOTIDE SEQUENCE</scope>
    <source>
        <strain evidence="3">SkMP5</strain>
    </source>
</reference>
<evidence type="ECO:0000313" key="3">
    <source>
        <dbReference type="EMBL" id="GAN44088.1"/>
    </source>
</evidence>
<dbReference type="HOGENOM" id="CLU_049301_5_2_6"/>
<dbReference type="InterPro" id="IPR006015">
    <property type="entry name" value="Universal_stress_UspA"/>
</dbReference>
<dbReference type="PANTHER" id="PTHR46268">
    <property type="entry name" value="STRESS RESPONSE PROTEIN NHAX"/>
    <property type="match status" value="1"/>
</dbReference>
<dbReference type="Gene3D" id="3.40.50.12370">
    <property type="match status" value="1"/>
</dbReference>
<name>A0A0K8QRQ6_9GAMM</name>
<evidence type="ECO:0000259" key="2">
    <source>
        <dbReference type="Pfam" id="PF00582"/>
    </source>
</evidence>
<dbReference type="Proteomes" id="UP000253740">
    <property type="component" value="Unassembled WGS sequence"/>
</dbReference>
<dbReference type="EMBL" id="DF970241">
    <property type="protein sequence ID" value="GAP67077.1"/>
    <property type="molecule type" value="Genomic_DNA"/>
</dbReference>
<dbReference type="PANTHER" id="PTHR46268:SF15">
    <property type="entry name" value="UNIVERSAL STRESS PROTEIN HP_0031"/>
    <property type="match status" value="1"/>
</dbReference>
<evidence type="ECO:0000256" key="1">
    <source>
        <dbReference type="ARBA" id="ARBA00008791"/>
    </source>
</evidence>
<accession>A0A0K8QRQ6</accession>
<gene>
    <name evidence="3" type="ORF">MBSD_0608</name>
    <name evidence="4" type="ORF">MBSD_n2393</name>
</gene>
<dbReference type="EMBL" id="DF952378">
    <property type="protein sequence ID" value="GAN44088.1"/>
    <property type="molecule type" value="Genomic_DNA"/>
</dbReference>
<reference evidence="4" key="2">
    <citation type="submission" date="2015-08" db="EMBL/GenBank/DDBJ databases">
        <title>Complete DNA Sequence of Pseudomonas syringae pv. actinidiae, the Causal Agent of Kiwifruit Canker Disease.</title>
        <authorList>
            <person name="Rikkerink E.H.A."/>
            <person name="Fineran P.C."/>
        </authorList>
    </citation>
    <scope>NUCLEOTIDE SEQUENCE</scope>
    <source>
        <strain evidence="4">SkMP5</strain>
    </source>
</reference>
<dbReference type="PRINTS" id="PR01438">
    <property type="entry name" value="UNVRSLSTRESS"/>
</dbReference>
<evidence type="ECO:0000313" key="4">
    <source>
        <dbReference type="EMBL" id="GAP67077.1"/>
    </source>
</evidence>
<sequence>MRDILALTLRHDTWPNGLRYAAELAAMLEGRLTGLYVNEPAAAIAAYDSAMLVAELLALAREEVESARAKAAPFQAWAAGHAVRGSEWIVAEGRVAEVLPHAANWHDLLVLERDPDRPAGSAGVVGHAVLGAGVPCIVVPPGWAPPLRFERIALAWNGSTESIRAAHAALPLLRLAGQVTVLSGRRKESLSSLAWHPGFELGRYLQSHGIGAVERPIETEDTEAGRALLDAAGSAGADLLVMGAYGRTRFSEYVFGGATRQVLEHAPLPTLMRH</sequence>
<dbReference type="RefSeq" id="WP_062537635.1">
    <property type="nucleotide sequence ID" value="NZ_DF970241.1"/>
</dbReference>
<dbReference type="OrthoDB" id="9804721at2"/>
<dbReference type="Pfam" id="PF00582">
    <property type="entry name" value="Usp"/>
    <property type="match status" value="1"/>
</dbReference>
<dbReference type="AlphaFoldDB" id="A0A0K8QRQ6"/>
<dbReference type="InterPro" id="IPR006016">
    <property type="entry name" value="UspA"/>
</dbReference>
<protein>
    <submittedName>
        <fullName evidence="3 4">Universal stress protein UspA</fullName>
    </submittedName>
</protein>
<keyword evidence="5" id="KW-1185">Reference proteome</keyword>
<dbReference type="CDD" id="cd00293">
    <property type="entry name" value="USP-like"/>
    <property type="match status" value="1"/>
</dbReference>
<dbReference type="STRING" id="1475481.GCA_000953855_02440"/>
<evidence type="ECO:0000313" key="5">
    <source>
        <dbReference type="Proteomes" id="UP000253740"/>
    </source>
</evidence>
<proteinExistence type="inferred from homology"/>
<dbReference type="SUPFAM" id="SSF52402">
    <property type="entry name" value="Adenine nucleotide alpha hydrolases-like"/>
    <property type="match status" value="2"/>
</dbReference>
<feature type="domain" description="UspA" evidence="2">
    <location>
        <begin position="149"/>
        <end position="272"/>
    </location>
</feature>
<organism evidence="4">
    <name type="scientific">Mizugakiibacter sediminis</name>
    <dbReference type="NCBI Taxonomy" id="1475481"/>
    <lineage>
        <taxon>Bacteria</taxon>
        <taxon>Pseudomonadati</taxon>
        <taxon>Pseudomonadota</taxon>
        <taxon>Gammaproteobacteria</taxon>
        <taxon>Lysobacterales</taxon>
        <taxon>Rhodanobacteraceae</taxon>
        <taxon>Mizugakiibacter</taxon>
    </lineage>
</organism>